<reference evidence="9" key="1">
    <citation type="submission" date="2015-02" db="EMBL/GenBank/DDBJ databases">
        <title>A novel member of the family Ruminococcaceae isolated from human feces.</title>
        <authorList>
            <person name="Shkoporov A.N."/>
            <person name="Chaplin A.V."/>
            <person name="Motuzova O.V."/>
            <person name="Kafarskaia L.I."/>
            <person name="Khokhlova E.V."/>
            <person name="Efimov B.A."/>
        </authorList>
    </citation>
    <scope>NUCLEOTIDE SEQUENCE [LARGE SCALE GENOMIC DNA]</scope>
    <source>
        <strain evidence="9">585-1</strain>
    </source>
</reference>
<dbReference type="PROSITE" id="PS50928">
    <property type="entry name" value="ABC_TM1"/>
    <property type="match status" value="1"/>
</dbReference>
<evidence type="ECO:0000256" key="7">
    <source>
        <dbReference type="RuleBase" id="RU363032"/>
    </source>
</evidence>
<dbReference type="Proteomes" id="UP000032483">
    <property type="component" value="Unassembled WGS sequence"/>
</dbReference>
<organism evidence="9 12">
    <name type="scientific">Ruthenibacterium lactatiformans</name>
    <dbReference type="NCBI Taxonomy" id="1550024"/>
    <lineage>
        <taxon>Bacteria</taxon>
        <taxon>Bacillati</taxon>
        <taxon>Bacillota</taxon>
        <taxon>Clostridia</taxon>
        <taxon>Eubacteriales</taxon>
        <taxon>Oscillospiraceae</taxon>
        <taxon>Ruthenibacterium</taxon>
    </lineage>
</organism>
<feature type="transmembrane region" description="Helical" evidence="7">
    <location>
        <begin position="214"/>
        <end position="233"/>
    </location>
</feature>
<evidence type="ECO:0000259" key="8">
    <source>
        <dbReference type="PROSITE" id="PS50928"/>
    </source>
</evidence>
<feature type="transmembrane region" description="Helical" evidence="7">
    <location>
        <begin position="7"/>
        <end position="28"/>
    </location>
</feature>
<evidence type="ECO:0000313" key="14">
    <source>
        <dbReference type="Proteomes" id="UP000431913"/>
    </source>
</evidence>
<comment type="caution">
    <text evidence="9">The sequence shown here is derived from an EMBL/GenBank/DDBJ whole genome shotgun (WGS) entry which is preliminary data.</text>
</comment>
<dbReference type="PANTHER" id="PTHR43227">
    <property type="entry name" value="BLL4140 PROTEIN"/>
    <property type="match status" value="1"/>
</dbReference>
<dbReference type="GeneID" id="42858313"/>
<feature type="domain" description="ABC transmembrane type-1" evidence="8">
    <location>
        <begin position="69"/>
        <end position="291"/>
    </location>
</feature>
<dbReference type="GO" id="GO:0055085">
    <property type="term" value="P:transmembrane transport"/>
    <property type="evidence" value="ECO:0007669"/>
    <property type="project" value="InterPro"/>
</dbReference>
<reference evidence="10 13" key="2">
    <citation type="submission" date="2015-10" db="EMBL/GenBank/DDBJ databases">
        <title>A novel member of the family Ruminococcaceae isolated from human faeces.</title>
        <authorList>
            <person name="Shkoporov A.N."/>
            <person name="Chaplin A.V."/>
            <person name="Motuzova O.V."/>
            <person name="Kafarskaia L.I."/>
            <person name="Efimov B.A."/>
        </authorList>
    </citation>
    <scope>NUCLEOTIDE SEQUENCE [LARGE SCALE GENOMIC DNA]</scope>
    <source>
        <strain evidence="10 13">668</strain>
    </source>
</reference>
<evidence type="ECO:0000256" key="6">
    <source>
        <dbReference type="ARBA" id="ARBA00023136"/>
    </source>
</evidence>
<dbReference type="InterPro" id="IPR050809">
    <property type="entry name" value="UgpAE/MalFG_permease"/>
</dbReference>
<dbReference type="Proteomes" id="UP000431913">
    <property type="component" value="Unassembled WGS sequence"/>
</dbReference>
<dbReference type="EMBL" id="JXXK01000038">
    <property type="protein sequence ID" value="KJF38551.1"/>
    <property type="molecule type" value="Genomic_DNA"/>
</dbReference>
<evidence type="ECO:0000313" key="10">
    <source>
        <dbReference type="EMBL" id="KUE74647.1"/>
    </source>
</evidence>
<evidence type="ECO:0000256" key="4">
    <source>
        <dbReference type="ARBA" id="ARBA00022692"/>
    </source>
</evidence>
<dbReference type="EMBL" id="VUNJ01000010">
    <property type="protein sequence ID" value="MST92414.1"/>
    <property type="molecule type" value="Genomic_DNA"/>
</dbReference>
<feature type="transmembrane region" description="Helical" evidence="7">
    <location>
        <begin position="159"/>
        <end position="179"/>
    </location>
</feature>
<keyword evidence="3" id="KW-1003">Cell membrane</keyword>
<dbReference type="Pfam" id="PF00528">
    <property type="entry name" value="BPD_transp_1"/>
    <property type="match status" value="1"/>
</dbReference>
<dbReference type="AlphaFoldDB" id="A0A0D8IW87"/>
<dbReference type="InterPro" id="IPR035906">
    <property type="entry name" value="MetI-like_sf"/>
</dbReference>
<evidence type="ECO:0000256" key="1">
    <source>
        <dbReference type="ARBA" id="ARBA00004651"/>
    </source>
</evidence>
<comment type="similarity">
    <text evidence="7">Belongs to the binding-protein-dependent transport system permease family.</text>
</comment>
<evidence type="ECO:0000313" key="12">
    <source>
        <dbReference type="Proteomes" id="UP000032483"/>
    </source>
</evidence>
<name>A0A0D8IW87_9FIRM</name>
<dbReference type="SUPFAM" id="SSF161098">
    <property type="entry name" value="MetI-like"/>
    <property type="match status" value="1"/>
</dbReference>
<evidence type="ECO:0000256" key="2">
    <source>
        <dbReference type="ARBA" id="ARBA00022448"/>
    </source>
</evidence>
<proteinExistence type="inferred from homology"/>
<evidence type="ECO:0000256" key="3">
    <source>
        <dbReference type="ARBA" id="ARBA00022475"/>
    </source>
</evidence>
<feature type="transmembrane region" description="Helical" evidence="7">
    <location>
        <begin position="69"/>
        <end position="94"/>
    </location>
</feature>
<keyword evidence="2 7" id="KW-0813">Transport</keyword>
<protein>
    <submittedName>
        <fullName evidence="9">Sugar ABC transporter permease</fullName>
    </submittedName>
</protein>
<keyword evidence="6 7" id="KW-0472">Membrane</keyword>
<evidence type="ECO:0000313" key="9">
    <source>
        <dbReference type="EMBL" id="KJF38551.1"/>
    </source>
</evidence>
<gene>
    <name evidence="10" type="ORF">ASJ35_18100</name>
    <name evidence="11" type="ORF">FYJ76_10800</name>
    <name evidence="9" type="ORF">TQ39_17380</name>
</gene>
<accession>A0A0W7TLB8</accession>
<reference evidence="11 14" key="3">
    <citation type="submission" date="2019-08" db="EMBL/GenBank/DDBJ databases">
        <title>In-depth cultivation of the pig gut microbiome towards novel bacterial diversity and tailored functional studies.</title>
        <authorList>
            <person name="Wylensek D."/>
            <person name="Hitch T.C.A."/>
            <person name="Clavel T."/>
        </authorList>
    </citation>
    <scope>NUCLEOTIDE SEQUENCE [LARGE SCALE GENOMIC DNA]</scope>
    <source>
        <strain evidence="11 14">WCA3-601-WT-6J</strain>
    </source>
</reference>
<keyword evidence="12" id="KW-1185">Reference proteome</keyword>
<sequence>MKRNRSMIIAFAGPATLIFVATFIYPIIRTIVMSFFSIQEITDATDKWKFNGIGNYISLMETPLYRTSWINLFKIFIIGGVITLGASLLLAVILKSGVHGKRFFQAAIYLPNVISAVAMATMWIQYVFNSSYGFLTNLFKALHLDFLADVQWLDADHKFWALLISYCFGMIGHFMLIWVSGIERIGKDYYEAASIDGANKVGQLLYITLPLLKGIFRTNVIMWSISVSGFFIWSKLFSPISADTSTIVPMVYMYDKLFGAENTGDVVRDAGTAAAIGVMLCLFIVLVFTVVNRLIKDDDLEF</sequence>
<dbReference type="PANTHER" id="PTHR43227:SF7">
    <property type="entry name" value="ARABINOOLIGOSACCHARIDES TRANSPORT SYSTEM PERMEASE PROTEIN ARAP"/>
    <property type="match status" value="1"/>
</dbReference>
<accession>A0A0D8IW87</accession>
<evidence type="ECO:0000256" key="5">
    <source>
        <dbReference type="ARBA" id="ARBA00022989"/>
    </source>
</evidence>
<evidence type="ECO:0000313" key="11">
    <source>
        <dbReference type="EMBL" id="MST92414.1"/>
    </source>
</evidence>
<dbReference type="EMBL" id="LMUA01000052">
    <property type="protein sequence ID" value="KUE74647.1"/>
    <property type="molecule type" value="Genomic_DNA"/>
</dbReference>
<keyword evidence="4 7" id="KW-0812">Transmembrane</keyword>
<dbReference type="Proteomes" id="UP000053433">
    <property type="component" value="Unassembled WGS sequence"/>
</dbReference>
<dbReference type="PATRIC" id="fig|1550024.3.peg.3971"/>
<feature type="transmembrane region" description="Helical" evidence="7">
    <location>
        <begin position="273"/>
        <end position="295"/>
    </location>
</feature>
<keyword evidence="5 7" id="KW-1133">Transmembrane helix</keyword>
<comment type="subcellular location">
    <subcellularLocation>
        <location evidence="1 7">Cell membrane</location>
        <topology evidence="1 7">Multi-pass membrane protein</topology>
    </subcellularLocation>
</comment>
<dbReference type="RefSeq" id="WP_050006455.1">
    <property type="nucleotide sequence ID" value="NZ_CAUEXJ010000036.1"/>
</dbReference>
<dbReference type="Gene3D" id="1.10.3720.10">
    <property type="entry name" value="MetI-like"/>
    <property type="match status" value="1"/>
</dbReference>
<dbReference type="InterPro" id="IPR000515">
    <property type="entry name" value="MetI-like"/>
</dbReference>
<feature type="transmembrane region" description="Helical" evidence="7">
    <location>
        <begin position="106"/>
        <end position="128"/>
    </location>
</feature>
<evidence type="ECO:0000313" key="13">
    <source>
        <dbReference type="Proteomes" id="UP000053433"/>
    </source>
</evidence>
<dbReference type="GO" id="GO:0005886">
    <property type="term" value="C:plasma membrane"/>
    <property type="evidence" value="ECO:0007669"/>
    <property type="project" value="UniProtKB-SubCell"/>
</dbReference>